<dbReference type="Proteomes" id="UP000827721">
    <property type="component" value="Unassembled WGS sequence"/>
</dbReference>
<feature type="zinc finger region" description="C3H1-type" evidence="4">
    <location>
        <begin position="250"/>
        <end position="277"/>
    </location>
</feature>
<sequence>MSGSGKKRISKWDLKEDQFLHDNVRDSAWPGKSGTSFHDKESRPGWFSPKGGGYNNGHKWSGREADDMLSSKHDLRYPSREPMPGSRGSRKDDSDDYMGNFKATTAWGGDGNYSMKMSPGLEDWRQQVRHHSPKSDWNGLRRRESEVYGRSRGRSGVSAQLCKDFAVGRCRRGQHCPFSHQSSQSYEDSWESRHRKAGAPKYSAPHESREYPMRSGRSNESTDELIKERENDRRNRDASLERDSEHEPRRSGDIPCKFFAAGNCRNGKYCRFSHSSQAHTSPSRRSRDERLVRSHNLDDMEKSWNGPKYSDTDSFPHAAKLSEKNERMGVNRRSREDRWVRSNNADDMEKLWDGPKWSDADTFRGAAKLSHDQNERIGAPEPRFVDWSKDERWPHNLDQDAVHADQKAGSQEAVENKKVEALPCKMENSLVGMGVSESGGTENWLGDMEMSPDWNFGVQSSSHAMKDERAHVTQSSQSLAVRDASLLTREQEITREASGLLPDATGSMQPIIIEKSYLKQDFNQRDGGGVALPSSDKNAIGKSASPFIDLNFSANILPSQSLDQNGQSSNTVPFSSLRSVGQSQDAITSEPSRGGNITNLQNHILLQQEKLINKSDIQDGNASQFSSGIQPTQNMVRSEQLTELTNISASLVQLLGNGQQLPQLYAALNPHNVMQVPLSANTEQPVQLDAAVIGQPNQAIISQRQQQYDPLHDSIESKRLEILVSPPGFSVNSAGRTSTTDGKLDIPSNKFCMGGEPSGSDNHKTCSTEEKPKDQSQLVSQLEPGANCEISKNNIGVAAEETKRSLVEDKITQKNGAMQKTDGEGNTDEGKKSKDVKAMRAFKFALVEFVKELLKPNWKEGQISKDAYKNIVKKVVDKVTGTMQGNNIPQTQEKIDQYLSFSKPKLNKLVQAYVEKFQKG</sequence>
<keyword evidence="2 4" id="KW-0863">Zinc-finger</keyword>
<gene>
    <name evidence="7" type="ORF">JRO89_XS08G0072500</name>
</gene>
<feature type="compositionally biased region" description="Basic and acidic residues" evidence="5">
    <location>
        <begin position="61"/>
        <end position="79"/>
    </location>
</feature>
<name>A0ABQ8HP05_9ROSI</name>
<evidence type="ECO:0000256" key="1">
    <source>
        <dbReference type="ARBA" id="ARBA00022723"/>
    </source>
</evidence>
<proteinExistence type="predicted"/>
<feature type="zinc finger region" description="C3H1-type" evidence="4">
    <location>
        <begin position="156"/>
        <end position="183"/>
    </location>
</feature>
<feature type="compositionally biased region" description="Basic and acidic residues" evidence="5">
    <location>
        <begin position="139"/>
        <end position="149"/>
    </location>
</feature>
<dbReference type="PANTHER" id="PTHR36886">
    <property type="entry name" value="PROTEIN FRIGIDA-ESSENTIAL 1"/>
    <property type="match status" value="1"/>
</dbReference>
<feature type="region of interest" description="Disordered" evidence="5">
    <location>
        <begin position="813"/>
        <end position="832"/>
    </location>
</feature>
<evidence type="ECO:0000313" key="8">
    <source>
        <dbReference type="Proteomes" id="UP000827721"/>
    </source>
</evidence>
<dbReference type="InterPro" id="IPR036855">
    <property type="entry name" value="Znf_CCCH_sf"/>
</dbReference>
<evidence type="ECO:0000256" key="2">
    <source>
        <dbReference type="ARBA" id="ARBA00022771"/>
    </source>
</evidence>
<accession>A0ABQ8HP05</accession>
<feature type="region of interest" description="Disordered" evidence="5">
    <location>
        <begin position="273"/>
        <end position="315"/>
    </location>
</feature>
<reference evidence="7 8" key="1">
    <citation type="submission" date="2021-02" db="EMBL/GenBank/DDBJ databases">
        <title>Plant Genome Project.</title>
        <authorList>
            <person name="Zhang R.-G."/>
        </authorList>
    </citation>
    <scope>NUCLEOTIDE SEQUENCE [LARGE SCALE GENOMIC DNA]</scope>
    <source>
        <tissue evidence="7">Leaves</tissue>
    </source>
</reference>
<dbReference type="EMBL" id="JAFEMO010000008">
    <property type="protein sequence ID" value="KAH7566041.1"/>
    <property type="molecule type" value="Genomic_DNA"/>
</dbReference>
<dbReference type="InterPro" id="IPR000571">
    <property type="entry name" value="Znf_CCCH"/>
</dbReference>
<organism evidence="7 8">
    <name type="scientific">Xanthoceras sorbifolium</name>
    <dbReference type="NCBI Taxonomy" id="99658"/>
    <lineage>
        <taxon>Eukaryota</taxon>
        <taxon>Viridiplantae</taxon>
        <taxon>Streptophyta</taxon>
        <taxon>Embryophyta</taxon>
        <taxon>Tracheophyta</taxon>
        <taxon>Spermatophyta</taxon>
        <taxon>Magnoliopsida</taxon>
        <taxon>eudicotyledons</taxon>
        <taxon>Gunneridae</taxon>
        <taxon>Pentapetalae</taxon>
        <taxon>rosids</taxon>
        <taxon>malvids</taxon>
        <taxon>Sapindales</taxon>
        <taxon>Sapindaceae</taxon>
        <taxon>Xanthoceroideae</taxon>
        <taxon>Xanthoceras</taxon>
    </lineage>
</organism>
<keyword evidence="8" id="KW-1185">Reference proteome</keyword>
<dbReference type="SMART" id="SM00356">
    <property type="entry name" value="ZnF_C3H1"/>
    <property type="match status" value="2"/>
</dbReference>
<dbReference type="SUPFAM" id="SSF90229">
    <property type="entry name" value="CCCH zinc finger"/>
    <property type="match status" value="2"/>
</dbReference>
<keyword evidence="1 4" id="KW-0479">Metal-binding</keyword>
<evidence type="ECO:0000256" key="5">
    <source>
        <dbReference type="SAM" id="MobiDB-lite"/>
    </source>
</evidence>
<comment type="caution">
    <text evidence="7">The sequence shown here is derived from an EMBL/GenBank/DDBJ whole genome shotgun (WGS) entry which is preliminary data.</text>
</comment>
<feature type="region of interest" description="Disordered" evidence="5">
    <location>
        <begin position="753"/>
        <end position="774"/>
    </location>
</feature>
<dbReference type="Pfam" id="PF23030">
    <property type="entry name" value="SCAF11-like_C"/>
    <property type="match status" value="1"/>
</dbReference>
<keyword evidence="3 4" id="KW-0862">Zinc</keyword>
<dbReference type="InterPro" id="IPR057031">
    <property type="entry name" value="SFR19-like_C"/>
</dbReference>
<feature type="compositionally biased region" description="Basic and acidic residues" evidence="5">
    <location>
        <begin position="224"/>
        <end position="252"/>
    </location>
</feature>
<dbReference type="InterPro" id="IPR052650">
    <property type="entry name" value="Zinc_finger_CCCH"/>
</dbReference>
<feature type="compositionally biased region" description="Polar residues" evidence="5">
    <location>
        <begin position="273"/>
        <end position="283"/>
    </location>
</feature>
<dbReference type="Gene3D" id="4.10.1000.10">
    <property type="entry name" value="Zinc finger, CCCH-type"/>
    <property type="match status" value="2"/>
</dbReference>
<evidence type="ECO:0000256" key="4">
    <source>
        <dbReference type="PROSITE-ProRule" id="PRU00723"/>
    </source>
</evidence>
<feature type="region of interest" description="Disordered" evidence="5">
    <location>
        <begin position="561"/>
        <end position="595"/>
    </location>
</feature>
<dbReference type="Pfam" id="PF00642">
    <property type="entry name" value="zf-CCCH"/>
    <property type="match status" value="1"/>
</dbReference>
<dbReference type="PROSITE" id="PS50103">
    <property type="entry name" value="ZF_C3H1"/>
    <property type="match status" value="2"/>
</dbReference>
<feature type="compositionally biased region" description="Basic and acidic residues" evidence="5">
    <location>
        <begin position="285"/>
        <end position="302"/>
    </location>
</feature>
<feature type="domain" description="C3H1-type" evidence="6">
    <location>
        <begin position="156"/>
        <end position="183"/>
    </location>
</feature>
<dbReference type="PANTHER" id="PTHR36886:SF8">
    <property type="entry name" value="ZINC FINGER CCCH DOMAIN-CONTAINING PROTEIN 38"/>
    <property type="match status" value="1"/>
</dbReference>
<evidence type="ECO:0000313" key="7">
    <source>
        <dbReference type="EMBL" id="KAH7566041.1"/>
    </source>
</evidence>
<evidence type="ECO:0000256" key="3">
    <source>
        <dbReference type="ARBA" id="ARBA00022833"/>
    </source>
</evidence>
<feature type="region of interest" description="Disordered" evidence="5">
    <location>
        <begin position="124"/>
        <end position="155"/>
    </location>
</feature>
<feature type="region of interest" description="Disordered" evidence="5">
    <location>
        <begin position="173"/>
        <end position="256"/>
    </location>
</feature>
<protein>
    <recommendedName>
        <fullName evidence="6">C3H1-type domain-containing protein</fullName>
    </recommendedName>
</protein>
<feature type="compositionally biased region" description="Basic and acidic residues" evidence="5">
    <location>
        <begin position="761"/>
        <end position="774"/>
    </location>
</feature>
<evidence type="ECO:0000259" key="6">
    <source>
        <dbReference type="PROSITE" id="PS50103"/>
    </source>
</evidence>
<feature type="region of interest" description="Disordered" evidence="5">
    <location>
        <begin position="23"/>
        <end position="97"/>
    </location>
</feature>
<feature type="domain" description="C3H1-type" evidence="6">
    <location>
        <begin position="250"/>
        <end position="277"/>
    </location>
</feature>